<proteinExistence type="predicted"/>
<evidence type="ECO:0000313" key="7">
    <source>
        <dbReference type="Proteomes" id="UP000319094"/>
    </source>
</evidence>
<dbReference type="GO" id="GO:0045892">
    <property type="term" value="P:negative regulation of DNA-templated transcription"/>
    <property type="evidence" value="ECO:0007669"/>
    <property type="project" value="TreeGrafter"/>
</dbReference>
<reference evidence="6 7" key="1">
    <citation type="submission" date="2019-06" db="EMBL/GenBank/DDBJ databases">
        <title>Sequencing the genomes of 1000 actinobacteria strains.</title>
        <authorList>
            <person name="Klenk H.-P."/>
        </authorList>
    </citation>
    <scope>NUCLEOTIDE SEQUENCE [LARGE SCALE GENOMIC DNA]</scope>
    <source>
        <strain evidence="6 7">DSM 8803</strain>
    </source>
</reference>
<dbReference type="EMBL" id="VFON01000001">
    <property type="protein sequence ID" value="TQL44249.1"/>
    <property type="molecule type" value="Genomic_DNA"/>
</dbReference>
<name>A0A542Y835_9MICO</name>
<dbReference type="Gene3D" id="1.10.10.10">
    <property type="entry name" value="Winged helix-like DNA-binding domain superfamily/Winged helix DNA-binding domain"/>
    <property type="match status" value="1"/>
</dbReference>
<dbReference type="PANTHER" id="PTHR30136">
    <property type="entry name" value="HELIX-TURN-HELIX TRANSCRIPTIONAL REGULATOR, ICLR FAMILY"/>
    <property type="match status" value="1"/>
</dbReference>
<dbReference type="OrthoDB" id="8479143at2"/>
<evidence type="ECO:0000256" key="1">
    <source>
        <dbReference type="ARBA" id="ARBA00023015"/>
    </source>
</evidence>
<evidence type="ECO:0000256" key="2">
    <source>
        <dbReference type="ARBA" id="ARBA00023125"/>
    </source>
</evidence>
<dbReference type="PROSITE" id="PS51077">
    <property type="entry name" value="HTH_ICLR"/>
    <property type="match status" value="1"/>
</dbReference>
<dbReference type="SUPFAM" id="SSF55781">
    <property type="entry name" value="GAF domain-like"/>
    <property type="match status" value="1"/>
</dbReference>
<protein>
    <submittedName>
        <fullName evidence="6">IclR family transcriptional regulator</fullName>
    </submittedName>
</protein>
<dbReference type="SUPFAM" id="SSF46785">
    <property type="entry name" value="Winged helix' DNA-binding domain"/>
    <property type="match status" value="1"/>
</dbReference>
<dbReference type="SMART" id="SM00346">
    <property type="entry name" value="HTH_ICLR"/>
    <property type="match status" value="1"/>
</dbReference>
<evidence type="ECO:0000259" key="4">
    <source>
        <dbReference type="PROSITE" id="PS51077"/>
    </source>
</evidence>
<dbReference type="Pfam" id="PF01614">
    <property type="entry name" value="IclR_C"/>
    <property type="match status" value="1"/>
</dbReference>
<evidence type="ECO:0000256" key="3">
    <source>
        <dbReference type="ARBA" id="ARBA00023163"/>
    </source>
</evidence>
<dbReference type="InterPro" id="IPR036390">
    <property type="entry name" value="WH_DNA-bd_sf"/>
</dbReference>
<dbReference type="InterPro" id="IPR036388">
    <property type="entry name" value="WH-like_DNA-bd_sf"/>
</dbReference>
<dbReference type="PANTHER" id="PTHR30136:SF24">
    <property type="entry name" value="HTH-TYPE TRANSCRIPTIONAL REPRESSOR ALLR"/>
    <property type="match status" value="1"/>
</dbReference>
<dbReference type="Pfam" id="PF09339">
    <property type="entry name" value="HTH_IclR"/>
    <property type="match status" value="1"/>
</dbReference>
<gene>
    <name evidence="6" type="ORF">FB468_2300</name>
</gene>
<evidence type="ECO:0000313" key="6">
    <source>
        <dbReference type="EMBL" id="TQL44249.1"/>
    </source>
</evidence>
<dbReference type="GO" id="GO:0003677">
    <property type="term" value="F:DNA binding"/>
    <property type="evidence" value="ECO:0007669"/>
    <property type="project" value="UniProtKB-KW"/>
</dbReference>
<organism evidence="6 7">
    <name type="scientific">Leucobacter komagatae</name>
    <dbReference type="NCBI Taxonomy" id="55969"/>
    <lineage>
        <taxon>Bacteria</taxon>
        <taxon>Bacillati</taxon>
        <taxon>Actinomycetota</taxon>
        <taxon>Actinomycetes</taxon>
        <taxon>Micrococcales</taxon>
        <taxon>Microbacteriaceae</taxon>
        <taxon>Leucobacter</taxon>
    </lineage>
</organism>
<dbReference type="GO" id="GO:0003700">
    <property type="term" value="F:DNA-binding transcription factor activity"/>
    <property type="evidence" value="ECO:0007669"/>
    <property type="project" value="TreeGrafter"/>
</dbReference>
<feature type="domain" description="IclR-ED" evidence="5">
    <location>
        <begin position="93"/>
        <end position="265"/>
    </location>
</feature>
<dbReference type="AlphaFoldDB" id="A0A542Y835"/>
<evidence type="ECO:0000259" key="5">
    <source>
        <dbReference type="PROSITE" id="PS51078"/>
    </source>
</evidence>
<dbReference type="PROSITE" id="PS51078">
    <property type="entry name" value="ICLR_ED"/>
    <property type="match status" value="1"/>
</dbReference>
<keyword evidence="7" id="KW-1185">Reference proteome</keyword>
<keyword evidence="2" id="KW-0238">DNA-binding</keyword>
<dbReference type="InterPro" id="IPR014757">
    <property type="entry name" value="Tscrpt_reg_IclR_C"/>
</dbReference>
<comment type="caution">
    <text evidence="6">The sequence shown here is derived from an EMBL/GenBank/DDBJ whole genome shotgun (WGS) entry which is preliminary data.</text>
</comment>
<accession>A0A542Y835</accession>
<dbReference type="Proteomes" id="UP000319094">
    <property type="component" value="Unassembled WGS sequence"/>
</dbReference>
<dbReference type="InterPro" id="IPR050707">
    <property type="entry name" value="HTH_MetabolicPath_Reg"/>
</dbReference>
<sequence length="275" mass="30014">MTQHPPPRHPQRIGNELDLPALNDGPSPILSVDRALRVLACLADFDTDGEPLGVIAARLGEDKASVHRSLNALKYRFFATQDAQTGKYSLGPAALGIADIFITRNGMRPMLHRALLTICTEIDETAHAAIPEGRFVRYIDKVEPDRDMRVSSYIGARYPMRNTALGRAMLSVDCNTPEELLRVTGDENAELWPRISEARARGYAVEHEENEPGITCVAVPVIYAGRTVAAVSVSAPSSRMVGKLDTIGLSIRDALANELTDGFTMPEPSLSSPRR</sequence>
<feature type="domain" description="HTH iclR-type" evidence="4">
    <location>
        <begin position="29"/>
        <end position="92"/>
    </location>
</feature>
<keyword evidence="1" id="KW-0805">Transcription regulation</keyword>
<keyword evidence="3" id="KW-0804">Transcription</keyword>
<dbReference type="InterPro" id="IPR005471">
    <property type="entry name" value="Tscrpt_reg_IclR_N"/>
</dbReference>
<dbReference type="InterPro" id="IPR029016">
    <property type="entry name" value="GAF-like_dom_sf"/>
</dbReference>
<dbReference type="Gene3D" id="3.30.450.40">
    <property type="match status" value="1"/>
</dbReference>
<dbReference type="RefSeq" id="WP_141887458.1">
    <property type="nucleotide sequence ID" value="NZ_BAAAUY010000011.1"/>
</dbReference>